<sequence>MDQVEFLWNTFFKTIGNERPETTPPSLTSSPTNSNLRIPLLSYIHTRRTSCQKPNKSSMNRKYQKKWSNDFMKDI</sequence>
<gene>
    <name evidence="2" type="ORF">K435DRAFT_719160</name>
</gene>
<feature type="region of interest" description="Disordered" evidence="1">
    <location>
        <begin position="49"/>
        <end position="75"/>
    </location>
</feature>
<name>A0A4S8MD68_DENBC</name>
<organism evidence="2 3">
    <name type="scientific">Dendrothele bispora (strain CBS 962.96)</name>
    <dbReference type="NCBI Taxonomy" id="1314807"/>
    <lineage>
        <taxon>Eukaryota</taxon>
        <taxon>Fungi</taxon>
        <taxon>Dikarya</taxon>
        <taxon>Basidiomycota</taxon>
        <taxon>Agaricomycotina</taxon>
        <taxon>Agaricomycetes</taxon>
        <taxon>Agaricomycetidae</taxon>
        <taxon>Agaricales</taxon>
        <taxon>Agaricales incertae sedis</taxon>
        <taxon>Dendrothele</taxon>
    </lineage>
</organism>
<dbReference type="Proteomes" id="UP000297245">
    <property type="component" value="Unassembled WGS sequence"/>
</dbReference>
<evidence type="ECO:0000313" key="3">
    <source>
        <dbReference type="Proteomes" id="UP000297245"/>
    </source>
</evidence>
<evidence type="ECO:0000313" key="2">
    <source>
        <dbReference type="EMBL" id="THV00311.1"/>
    </source>
</evidence>
<dbReference type="AlphaFoldDB" id="A0A4S8MD68"/>
<protein>
    <submittedName>
        <fullName evidence="2">Uncharacterized protein</fullName>
    </submittedName>
</protein>
<keyword evidence="3" id="KW-1185">Reference proteome</keyword>
<dbReference type="EMBL" id="ML179106">
    <property type="protein sequence ID" value="THV00311.1"/>
    <property type="molecule type" value="Genomic_DNA"/>
</dbReference>
<proteinExistence type="predicted"/>
<evidence type="ECO:0000256" key="1">
    <source>
        <dbReference type="SAM" id="MobiDB-lite"/>
    </source>
</evidence>
<reference evidence="2 3" key="1">
    <citation type="journal article" date="2019" name="Nat. Ecol. Evol.">
        <title>Megaphylogeny resolves global patterns of mushroom evolution.</title>
        <authorList>
            <person name="Varga T."/>
            <person name="Krizsan K."/>
            <person name="Foldi C."/>
            <person name="Dima B."/>
            <person name="Sanchez-Garcia M."/>
            <person name="Sanchez-Ramirez S."/>
            <person name="Szollosi G.J."/>
            <person name="Szarkandi J.G."/>
            <person name="Papp V."/>
            <person name="Albert L."/>
            <person name="Andreopoulos W."/>
            <person name="Angelini C."/>
            <person name="Antonin V."/>
            <person name="Barry K.W."/>
            <person name="Bougher N.L."/>
            <person name="Buchanan P."/>
            <person name="Buyck B."/>
            <person name="Bense V."/>
            <person name="Catcheside P."/>
            <person name="Chovatia M."/>
            <person name="Cooper J."/>
            <person name="Damon W."/>
            <person name="Desjardin D."/>
            <person name="Finy P."/>
            <person name="Geml J."/>
            <person name="Haridas S."/>
            <person name="Hughes K."/>
            <person name="Justo A."/>
            <person name="Karasinski D."/>
            <person name="Kautmanova I."/>
            <person name="Kiss B."/>
            <person name="Kocsube S."/>
            <person name="Kotiranta H."/>
            <person name="LaButti K.M."/>
            <person name="Lechner B.E."/>
            <person name="Liimatainen K."/>
            <person name="Lipzen A."/>
            <person name="Lukacs Z."/>
            <person name="Mihaltcheva S."/>
            <person name="Morgado L.N."/>
            <person name="Niskanen T."/>
            <person name="Noordeloos M.E."/>
            <person name="Ohm R.A."/>
            <person name="Ortiz-Santana B."/>
            <person name="Ovrebo C."/>
            <person name="Racz N."/>
            <person name="Riley R."/>
            <person name="Savchenko A."/>
            <person name="Shiryaev A."/>
            <person name="Soop K."/>
            <person name="Spirin V."/>
            <person name="Szebenyi C."/>
            <person name="Tomsovsky M."/>
            <person name="Tulloss R.E."/>
            <person name="Uehling J."/>
            <person name="Grigoriev I.V."/>
            <person name="Vagvolgyi C."/>
            <person name="Papp T."/>
            <person name="Martin F.M."/>
            <person name="Miettinen O."/>
            <person name="Hibbett D.S."/>
            <person name="Nagy L.G."/>
        </authorList>
    </citation>
    <scope>NUCLEOTIDE SEQUENCE [LARGE SCALE GENOMIC DNA]</scope>
    <source>
        <strain evidence="2 3">CBS 962.96</strain>
    </source>
</reference>
<feature type="compositionally biased region" description="Polar residues" evidence="1">
    <location>
        <begin position="51"/>
        <end position="61"/>
    </location>
</feature>
<accession>A0A4S8MD68</accession>